<dbReference type="InterPro" id="IPR000783">
    <property type="entry name" value="RNA_pol_subH/Rpb5_C"/>
</dbReference>
<dbReference type="SUPFAM" id="SSF55287">
    <property type="entry name" value="RPB5-like RNA polymerase subunit"/>
    <property type="match status" value="1"/>
</dbReference>
<dbReference type="Gene3D" id="3.90.940.20">
    <property type="entry name" value="RPB5-like RNA polymerase subunit"/>
    <property type="match status" value="1"/>
</dbReference>
<keyword evidence="2" id="KW-0240">DNA-directed RNA polymerase</keyword>
<dbReference type="InterPro" id="IPR014381">
    <property type="entry name" value="Arch_Rpo5/euc_Rpb5"/>
</dbReference>
<evidence type="ECO:0000313" key="2">
    <source>
        <dbReference type="EMBL" id="QBK93128.1"/>
    </source>
</evidence>
<dbReference type="InterPro" id="IPR035913">
    <property type="entry name" value="RPB5-like_sf"/>
</dbReference>
<dbReference type="GO" id="GO:0003899">
    <property type="term" value="F:DNA-directed RNA polymerase activity"/>
    <property type="evidence" value="ECO:0007669"/>
    <property type="project" value="InterPro"/>
</dbReference>
<organism evidence="2">
    <name type="scientific">Pithovirus LCPAC403</name>
    <dbReference type="NCBI Taxonomy" id="2506596"/>
    <lineage>
        <taxon>Viruses</taxon>
        <taxon>Pithoviruses</taxon>
    </lineage>
</organism>
<dbReference type="GO" id="GO:0003677">
    <property type="term" value="F:DNA binding"/>
    <property type="evidence" value="ECO:0007669"/>
    <property type="project" value="InterPro"/>
</dbReference>
<evidence type="ECO:0000259" key="1">
    <source>
        <dbReference type="Pfam" id="PF01191"/>
    </source>
</evidence>
<name>A0A481ZB18_9VIRU</name>
<accession>A0A481ZB18</accession>
<keyword evidence="2" id="KW-0804">Transcription</keyword>
<dbReference type="GO" id="GO:0000428">
    <property type="term" value="C:DNA-directed RNA polymerase complex"/>
    <property type="evidence" value="ECO:0007669"/>
    <property type="project" value="UniProtKB-KW"/>
</dbReference>
<reference evidence="2" key="1">
    <citation type="journal article" date="2019" name="MBio">
        <title>Virus Genomes from Deep Sea Sediments Expand the Ocean Megavirome and Support Independent Origins of Viral Gigantism.</title>
        <authorList>
            <person name="Backstrom D."/>
            <person name="Yutin N."/>
            <person name="Jorgensen S.L."/>
            <person name="Dharamshi J."/>
            <person name="Homa F."/>
            <person name="Zaremba-Niedwiedzka K."/>
            <person name="Spang A."/>
            <person name="Wolf Y.I."/>
            <person name="Koonin E.V."/>
            <person name="Ettema T.J."/>
        </authorList>
    </citation>
    <scope>NUCLEOTIDE SEQUENCE</scope>
</reference>
<gene>
    <name evidence="2" type="ORF">LCPAC403_02620</name>
</gene>
<sequence>MDYGVKATEYTKRVYYKVKYYQIRMLKYQKFDTSEEEAYPFFQNFEEEGMKDMFMNYYIDKARSKGITIPQALTKVYYNSEGVEKQCYYMNESSSVSGDVLIDQVRKMLDESSSINNIIIISPGKLGSDTKSTLIDFPALVFTCFQYSELLNDPFDNDLVPRHTLLSFKQTKNFYRANPNIEESNLPCIYENDPVAKRLNGKPGQIMFIERYICVKGSFVSYSSTIRRVIEGEIPKKTR</sequence>
<protein>
    <submittedName>
        <fullName evidence="2">DNA-directed RNA polymerase subunit 5</fullName>
    </submittedName>
</protein>
<dbReference type="GO" id="GO:0006351">
    <property type="term" value="P:DNA-templated transcription"/>
    <property type="evidence" value="ECO:0007669"/>
    <property type="project" value="InterPro"/>
</dbReference>
<proteinExistence type="predicted"/>
<dbReference type="EMBL" id="MK500590">
    <property type="protein sequence ID" value="QBK93128.1"/>
    <property type="molecule type" value="Genomic_DNA"/>
</dbReference>
<dbReference type="PIRSF" id="PIRSF000747">
    <property type="entry name" value="RPB5"/>
    <property type="match status" value="1"/>
</dbReference>
<feature type="domain" description="RNA polymerase subunit H/Rpb5 C-terminal" evidence="1">
    <location>
        <begin position="156"/>
        <end position="222"/>
    </location>
</feature>
<dbReference type="Pfam" id="PF01191">
    <property type="entry name" value="RNA_pol_Rpb5_C"/>
    <property type="match status" value="1"/>
</dbReference>